<keyword evidence="1" id="KW-0472">Membrane</keyword>
<evidence type="ECO:0000313" key="3">
    <source>
        <dbReference type="Proteomes" id="UP000230084"/>
    </source>
</evidence>
<protein>
    <submittedName>
        <fullName evidence="2">Uncharacterized protein</fullName>
    </submittedName>
</protein>
<dbReference type="AlphaFoldDB" id="A0A2H0RMT2"/>
<gene>
    <name evidence="2" type="ORF">COV06_00450</name>
</gene>
<keyword evidence="1" id="KW-1133">Transmembrane helix</keyword>
<reference evidence="2 3" key="1">
    <citation type="submission" date="2017-09" db="EMBL/GenBank/DDBJ databases">
        <title>Depth-based differentiation of microbial function through sediment-hosted aquifers and enrichment of novel symbionts in the deep terrestrial subsurface.</title>
        <authorList>
            <person name="Probst A.J."/>
            <person name="Ladd B."/>
            <person name="Jarett J.K."/>
            <person name="Geller-Mcgrath D.E."/>
            <person name="Sieber C.M."/>
            <person name="Emerson J.B."/>
            <person name="Anantharaman K."/>
            <person name="Thomas B.C."/>
            <person name="Malmstrom R."/>
            <person name="Stieglmeier M."/>
            <person name="Klingl A."/>
            <person name="Woyke T."/>
            <person name="Ryan C.M."/>
            <person name="Banfield J.F."/>
        </authorList>
    </citation>
    <scope>NUCLEOTIDE SEQUENCE [LARGE SCALE GENOMIC DNA]</scope>
    <source>
        <strain evidence="2">CG10_big_fil_rev_8_21_14_0_10_50_16</strain>
    </source>
</reference>
<accession>A0A2H0RMT2</accession>
<dbReference type="EMBL" id="PCYM01000001">
    <property type="protein sequence ID" value="PIR47859.1"/>
    <property type="molecule type" value="Genomic_DNA"/>
</dbReference>
<dbReference type="Pfam" id="PF18910">
    <property type="entry name" value="DUF5665"/>
    <property type="match status" value="1"/>
</dbReference>
<keyword evidence="1" id="KW-0812">Transmembrane</keyword>
<comment type="caution">
    <text evidence="2">The sequence shown here is derived from an EMBL/GenBank/DDBJ whole genome shotgun (WGS) entry which is preliminary data.</text>
</comment>
<dbReference type="Proteomes" id="UP000230084">
    <property type="component" value="Unassembled WGS sequence"/>
</dbReference>
<evidence type="ECO:0000313" key="2">
    <source>
        <dbReference type="EMBL" id="PIR47859.1"/>
    </source>
</evidence>
<feature type="transmembrane region" description="Helical" evidence="1">
    <location>
        <begin position="36"/>
        <end position="61"/>
    </location>
</feature>
<organism evidence="2 3">
    <name type="scientific">Candidatus Uhrbacteria bacterium CG10_big_fil_rev_8_21_14_0_10_50_16</name>
    <dbReference type="NCBI Taxonomy" id="1975039"/>
    <lineage>
        <taxon>Bacteria</taxon>
        <taxon>Candidatus Uhriibacteriota</taxon>
    </lineage>
</organism>
<proteinExistence type="predicted"/>
<dbReference type="InterPro" id="IPR043723">
    <property type="entry name" value="DUF5665"/>
</dbReference>
<evidence type="ECO:0000256" key="1">
    <source>
        <dbReference type="SAM" id="Phobius"/>
    </source>
</evidence>
<name>A0A2H0RMT2_9BACT</name>
<sequence>MSATKQTASNTAARLVKEVGRVASALEKQNSVKKRLLLGVVFGVGTAIGASIIASLIILILSQTLRVFGVDTSAFNQDAANTIEQQTEIQTPQD</sequence>